<protein>
    <submittedName>
        <fullName evidence="2">Uncharacterized protein</fullName>
    </submittedName>
</protein>
<evidence type="ECO:0000313" key="3">
    <source>
        <dbReference type="Proteomes" id="UP001162131"/>
    </source>
</evidence>
<feature type="region of interest" description="Disordered" evidence="1">
    <location>
        <begin position="38"/>
        <end position="60"/>
    </location>
</feature>
<dbReference type="EMBL" id="CAJZBQ010000018">
    <property type="protein sequence ID" value="CAG9317320.1"/>
    <property type="molecule type" value="Genomic_DNA"/>
</dbReference>
<name>A0AAU9J9F1_9CILI</name>
<accession>A0AAU9J9F1</accession>
<dbReference type="AlphaFoldDB" id="A0AAU9J9F1"/>
<dbReference type="Proteomes" id="UP001162131">
    <property type="component" value="Unassembled WGS sequence"/>
</dbReference>
<reference evidence="2" key="1">
    <citation type="submission" date="2021-09" db="EMBL/GenBank/DDBJ databases">
        <authorList>
            <consortium name="AG Swart"/>
            <person name="Singh M."/>
            <person name="Singh A."/>
            <person name="Seah K."/>
            <person name="Emmerich C."/>
        </authorList>
    </citation>
    <scope>NUCLEOTIDE SEQUENCE</scope>
    <source>
        <strain evidence="2">ATCC30299</strain>
    </source>
</reference>
<organism evidence="2 3">
    <name type="scientific">Blepharisma stoltei</name>
    <dbReference type="NCBI Taxonomy" id="1481888"/>
    <lineage>
        <taxon>Eukaryota</taxon>
        <taxon>Sar</taxon>
        <taxon>Alveolata</taxon>
        <taxon>Ciliophora</taxon>
        <taxon>Postciliodesmatophora</taxon>
        <taxon>Heterotrichea</taxon>
        <taxon>Heterotrichida</taxon>
        <taxon>Blepharismidae</taxon>
        <taxon>Blepharisma</taxon>
    </lineage>
</organism>
<gene>
    <name evidence="2" type="ORF">BSTOLATCC_MIC18572</name>
</gene>
<keyword evidence="3" id="KW-1185">Reference proteome</keyword>
<comment type="caution">
    <text evidence="2">The sequence shown here is derived from an EMBL/GenBank/DDBJ whole genome shotgun (WGS) entry which is preliminary data.</text>
</comment>
<feature type="compositionally biased region" description="Low complexity" evidence="1">
    <location>
        <begin position="40"/>
        <end position="53"/>
    </location>
</feature>
<proteinExistence type="predicted"/>
<sequence length="171" mass="19763">MHKRKDFQLDKLSLKISHSSTNLGQLERVRSKRFTFIQKSQSNVSSPSSPMGSANCEDRSESIDQKSDFNNNLVIEPIKCYCEEELYEEEDSLVRDLIGIMDQNASPFKEKKQAAKKLSRVSKQDIRAEKPNVLIETPPIFKIRTKVLSPRVTNRKSNLKQENEKVWNLVH</sequence>
<evidence type="ECO:0000313" key="2">
    <source>
        <dbReference type="EMBL" id="CAG9317320.1"/>
    </source>
</evidence>
<evidence type="ECO:0000256" key="1">
    <source>
        <dbReference type="SAM" id="MobiDB-lite"/>
    </source>
</evidence>